<dbReference type="OrthoDB" id="9790031at2"/>
<dbReference type="GO" id="GO:0016791">
    <property type="term" value="F:phosphatase activity"/>
    <property type="evidence" value="ECO:0007669"/>
    <property type="project" value="UniProtKB-ARBA"/>
</dbReference>
<gene>
    <name evidence="1" type="ORF">D4T97_006975</name>
</gene>
<dbReference type="Proteomes" id="UP000287156">
    <property type="component" value="Unassembled WGS sequence"/>
</dbReference>
<dbReference type="NCBIfam" id="TIGR01484">
    <property type="entry name" value="HAD-SF-IIB"/>
    <property type="match status" value="1"/>
</dbReference>
<accession>A0A429Y4Y6</accession>
<keyword evidence="2" id="KW-1185">Reference proteome</keyword>
<dbReference type="InterPro" id="IPR036412">
    <property type="entry name" value="HAD-like_sf"/>
</dbReference>
<dbReference type="PANTHER" id="PTHR10000">
    <property type="entry name" value="PHOSPHOSERINE PHOSPHATASE"/>
    <property type="match status" value="1"/>
</dbReference>
<evidence type="ECO:0000313" key="1">
    <source>
        <dbReference type="EMBL" id="RST76495.1"/>
    </source>
</evidence>
<organism evidence="1 2">
    <name type="scientific">Siminovitchia acidinfaciens</name>
    <dbReference type="NCBI Taxonomy" id="2321395"/>
    <lineage>
        <taxon>Bacteria</taxon>
        <taxon>Bacillati</taxon>
        <taxon>Bacillota</taxon>
        <taxon>Bacilli</taxon>
        <taxon>Bacillales</taxon>
        <taxon>Bacillaceae</taxon>
        <taxon>Siminovitchia</taxon>
    </lineage>
</organism>
<reference evidence="1" key="1">
    <citation type="submission" date="2018-12" db="EMBL/GenBank/DDBJ databases">
        <authorList>
            <person name="Sun L."/>
            <person name="Chen Z."/>
        </authorList>
    </citation>
    <scope>NUCLEOTIDE SEQUENCE [LARGE SCALE GENOMIC DNA]</scope>
    <source>
        <strain evidence="1">3-2-2</strain>
    </source>
</reference>
<dbReference type="InterPro" id="IPR006379">
    <property type="entry name" value="HAD-SF_hydro_IIB"/>
</dbReference>
<dbReference type="GO" id="GO:0005829">
    <property type="term" value="C:cytosol"/>
    <property type="evidence" value="ECO:0007669"/>
    <property type="project" value="TreeGrafter"/>
</dbReference>
<proteinExistence type="predicted"/>
<dbReference type="Gene3D" id="3.30.1240.10">
    <property type="match status" value="1"/>
</dbReference>
<dbReference type="AlphaFoldDB" id="A0A429Y4Y6"/>
<dbReference type="InterPro" id="IPR023214">
    <property type="entry name" value="HAD_sf"/>
</dbReference>
<comment type="caution">
    <text evidence="1">The sequence shown here is derived from an EMBL/GenBank/DDBJ whole genome shotgun (WGS) entry which is preliminary data.</text>
</comment>
<dbReference type="SFLD" id="SFLDG01140">
    <property type="entry name" value="C2.B:_Phosphomannomutase_and_P"/>
    <property type="match status" value="1"/>
</dbReference>
<protein>
    <submittedName>
        <fullName evidence="1">HAD family phosphatase</fullName>
    </submittedName>
</protein>
<sequence length="270" mass="29665">MYKMVAIDLDDTLLTVDLIVSTGTIQAIQDAIDLGIVVTIATGRMFASAKNIAQHLGLNVPLITYQGALIKNIAGNEVLYERLIQPHVAHRLIEVAKENNLHLQVYQNDILYTASDNEFIRQYYDSVKVPYTVEPGLGKLADGGFTKALFIDAPDYLDQLQIELRAEFGGNAHVTKSKPFYLEITHPQANKGIALLHLAKKLGIDRSEIIGIGDSYNDMDLISTAGLGIAMGNGVEELKEKAAYITFSNNEEGVRHAIEKFVLSPAKVLQ</sequence>
<dbReference type="Gene3D" id="3.40.50.1000">
    <property type="entry name" value="HAD superfamily/HAD-like"/>
    <property type="match status" value="1"/>
</dbReference>
<dbReference type="GO" id="GO:0000287">
    <property type="term" value="F:magnesium ion binding"/>
    <property type="evidence" value="ECO:0007669"/>
    <property type="project" value="TreeGrafter"/>
</dbReference>
<name>A0A429Y4Y6_9BACI</name>
<dbReference type="SUPFAM" id="SSF56784">
    <property type="entry name" value="HAD-like"/>
    <property type="match status" value="1"/>
</dbReference>
<dbReference type="RefSeq" id="WP_126049048.1">
    <property type="nucleotide sequence ID" value="NZ_QYTV02000002.1"/>
</dbReference>
<dbReference type="CDD" id="cd07516">
    <property type="entry name" value="HAD_Pase"/>
    <property type="match status" value="1"/>
</dbReference>
<dbReference type="Pfam" id="PF08282">
    <property type="entry name" value="Hydrolase_3"/>
    <property type="match status" value="1"/>
</dbReference>
<dbReference type="PROSITE" id="PS01229">
    <property type="entry name" value="COF_2"/>
    <property type="match status" value="1"/>
</dbReference>
<dbReference type="SFLD" id="SFLDS00003">
    <property type="entry name" value="Haloacid_Dehalogenase"/>
    <property type="match status" value="1"/>
</dbReference>
<dbReference type="PANTHER" id="PTHR10000:SF8">
    <property type="entry name" value="HAD SUPERFAMILY HYDROLASE-LIKE, TYPE 3"/>
    <property type="match status" value="1"/>
</dbReference>
<dbReference type="SFLD" id="SFLDG01144">
    <property type="entry name" value="C2.B.4:_PGP_Like"/>
    <property type="match status" value="1"/>
</dbReference>
<dbReference type="NCBIfam" id="TIGR00099">
    <property type="entry name" value="Cof-subfamily"/>
    <property type="match status" value="1"/>
</dbReference>
<dbReference type="EMBL" id="QYTV02000002">
    <property type="protein sequence ID" value="RST76495.1"/>
    <property type="molecule type" value="Genomic_DNA"/>
</dbReference>
<evidence type="ECO:0000313" key="2">
    <source>
        <dbReference type="Proteomes" id="UP000287156"/>
    </source>
</evidence>
<dbReference type="InterPro" id="IPR000150">
    <property type="entry name" value="Cof"/>
</dbReference>